<dbReference type="Proteomes" id="UP001243989">
    <property type="component" value="Unassembled WGS sequence"/>
</dbReference>
<feature type="domain" description="RING-type" evidence="10">
    <location>
        <begin position="190"/>
        <end position="381"/>
    </location>
</feature>
<accession>A0AAJ0A1I1</accession>
<dbReference type="CDD" id="cd20335">
    <property type="entry name" value="BRcat_RBR"/>
    <property type="match status" value="1"/>
</dbReference>
<dbReference type="Gene3D" id="3.30.40.10">
    <property type="entry name" value="Zinc/RING finger domain, C3HC4 (zinc finger)"/>
    <property type="match status" value="1"/>
</dbReference>
<protein>
    <recommendedName>
        <fullName evidence="2">RBR-type E3 ubiquitin transferase</fullName>
        <ecNumber evidence="2">2.3.2.31</ecNumber>
    </recommendedName>
</protein>
<dbReference type="InterPro" id="IPR031127">
    <property type="entry name" value="E3_UB_ligase_RBR"/>
</dbReference>
<evidence type="ECO:0000256" key="3">
    <source>
        <dbReference type="ARBA" id="ARBA00022679"/>
    </source>
</evidence>
<keyword evidence="6" id="KW-0863">Zinc-finger</keyword>
<keyword evidence="5" id="KW-0677">Repeat</keyword>
<evidence type="ECO:0000259" key="10">
    <source>
        <dbReference type="PROSITE" id="PS51873"/>
    </source>
</evidence>
<gene>
    <name evidence="11" type="ORF">BDP81DRAFT_417479</name>
</gene>
<dbReference type="GO" id="GO:0016567">
    <property type="term" value="P:protein ubiquitination"/>
    <property type="evidence" value="ECO:0007669"/>
    <property type="project" value="InterPro"/>
</dbReference>
<comment type="caution">
    <text evidence="11">The sequence shown here is derived from an EMBL/GenBank/DDBJ whole genome shotgun (WGS) entry which is preliminary data.</text>
</comment>
<feature type="region of interest" description="Disordered" evidence="9">
    <location>
        <begin position="154"/>
        <end position="175"/>
    </location>
</feature>
<dbReference type="InterPro" id="IPR044066">
    <property type="entry name" value="TRIAD_supradom"/>
</dbReference>
<dbReference type="GO" id="GO:0061630">
    <property type="term" value="F:ubiquitin protein ligase activity"/>
    <property type="evidence" value="ECO:0007669"/>
    <property type="project" value="UniProtKB-EC"/>
</dbReference>
<organism evidence="11 12">
    <name type="scientific">Colletotrichum phormii</name>
    <dbReference type="NCBI Taxonomy" id="359342"/>
    <lineage>
        <taxon>Eukaryota</taxon>
        <taxon>Fungi</taxon>
        <taxon>Dikarya</taxon>
        <taxon>Ascomycota</taxon>
        <taxon>Pezizomycotina</taxon>
        <taxon>Sordariomycetes</taxon>
        <taxon>Hypocreomycetidae</taxon>
        <taxon>Glomerellales</taxon>
        <taxon>Glomerellaceae</taxon>
        <taxon>Colletotrichum</taxon>
        <taxon>Colletotrichum acutatum species complex</taxon>
    </lineage>
</organism>
<dbReference type="SUPFAM" id="SSF57850">
    <property type="entry name" value="RING/U-box"/>
    <property type="match status" value="3"/>
</dbReference>
<name>A0AAJ0A1I1_9PEZI</name>
<dbReference type="InterPro" id="IPR002867">
    <property type="entry name" value="IBR_dom"/>
</dbReference>
<keyword evidence="3" id="KW-0808">Transferase</keyword>
<keyword evidence="8" id="KW-0862">Zinc</keyword>
<dbReference type="PROSITE" id="PS51873">
    <property type="entry name" value="TRIAD"/>
    <property type="match status" value="1"/>
</dbReference>
<keyword evidence="12" id="KW-1185">Reference proteome</keyword>
<dbReference type="EC" id="2.3.2.31" evidence="2"/>
<dbReference type="GeneID" id="85474486"/>
<proteinExistence type="predicted"/>
<dbReference type="InterPro" id="IPR013083">
    <property type="entry name" value="Znf_RING/FYVE/PHD"/>
</dbReference>
<evidence type="ECO:0000256" key="7">
    <source>
        <dbReference type="ARBA" id="ARBA00022786"/>
    </source>
</evidence>
<evidence type="ECO:0000256" key="2">
    <source>
        <dbReference type="ARBA" id="ARBA00012251"/>
    </source>
</evidence>
<keyword evidence="4" id="KW-0479">Metal-binding</keyword>
<feature type="compositionally biased region" description="Acidic residues" evidence="9">
    <location>
        <begin position="154"/>
        <end position="167"/>
    </location>
</feature>
<dbReference type="AlphaFoldDB" id="A0AAJ0A1I1"/>
<dbReference type="RefSeq" id="XP_060449425.1">
    <property type="nucleotide sequence ID" value="XM_060589624.1"/>
</dbReference>
<evidence type="ECO:0000256" key="6">
    <source>
        <dbReference type="ARBA" id="ARBA00022771"/>
    </source>
</evidence>
<dbReference type="Pfam" id="PF01485">
    <property type="entry name" value="IBR"/>
    <property type="match status" value="2"/>
</dbReference>
<dbReference type="EMBL" id="JAHMHQ010000003">
    <property type="protein sequence ID" value="KAK1640818.1"/>
    <property type="molecule type" value="Genomic_DNA"/>
</dbReference>
<dbReference type="Gene3D" id="1.20.120.1750">
    <property type="match status" value="1"/>
</dbReference>
<reference evidence="11" key="1">
    <citation type="submission" date="2021-06" db="EMBL/GenBank/DDBJ databases">
        <title>Comparative genomics, transcriptomics and evolutionary studies reveal genomic signatures of adaptation to plant cell wall in hemibiotrophic fungi.</title>
        <authorList>
            <consortium name="DOE Joint Genome Institute"/>
            <person name="Baroncelli R."/>
            <person name="Diaz J.F."/>
            <person name="Benocci T."/>
            <person name="Peng M."/>
            <person name="Battaglia E."/>
            <person name="Haridas S."/>
            <person name="Andreopoulos W."/>
            <person name="Labutti K."/>
            <person name="Pangilinan J."/>
            <person name="Floch G.L."/>
            <person name="Makela M.R."/>
            <person name="Henrissat B."/>
            <person name="Grigoriev I.V."/>
            <person name="Crouch J.A."/>
            <person name="De Vries R.P."/>
            <person name="Sukno S.A."/>
            <person name="Thon M.R."/>
        </authorList>
    </citation>
    <scope>NUCLEOTIDE SEQUENCE</scope>
    <source>
        <strain evidence="11">CBS 102054</strain>
    </source>
</reference>
<evidence type="ECO:0000256" key="1">
    <source>
        <dbReference type="ARBA" id="ARBA00001798"/>
    </source>
</evidence>
<dbReference type="InterPro" id="IPR017907">
    <property type="entry name" value="Znf_RING_CS"/>
</dbReference>
<evidence type="ECO:0000256" key="5">
    <source>
        <dbReference type="ARBA" id="ARBA00022737"/>
    </source>
</evidence>
<evidence type="ECO:0000313" key="12">
    <source>
        <dbReference type="Proteomes" id="UP001243989"/>
    </source>
</evidence>
<comment type="catalytic activity">
    <reaction evidence="1">
        <text>[E2 ubiquitin-conjugating enzyme]-S-ubiquitinyl-L-cysteine + [acceptor protein]-L-lysine = [E2 ubiquitin-conjugating enzyme]-L-cysteine + [acceptor protein]-N(6)-ubiquitinyl-L-lysine.</text>
        <dbReference type="EC" id="2.3.2.31"/>
    </reaction>
</comment>
<keyword evidence="7" id="KW-0833">Ubl conjugation pathway</keyword>
<dbReference type="SMART" id="SM00647">
    <property type="entry name" value="IBR"/>
    <property type="match status" value="2"/>
</dbReference>
<evidence type="ECO:0000313" key="11">
    <source>
        <dbReference type="EMBL" id="KAK1640818.1"/>
    </source>
</evidence>
<dbReference type="CDD" id="cd22584">
    <property type="entry name" value="Rcat_RBR_unk"/>
    <property type="match status" value="1"/>
</dbReference>
<sequence>MGFLETTPQPPMLCYEIDDESLRLVLQMQLEDLENIKESGKGKCRVDQVSDLDLAVDAYHAELESQAVLAADRCICKSMAKANRSDSLLIMILTKQENQATRDRAAAIRLSEGAALGDDVSPTNPPTLSEESCTNEEDEMFVRKLESLYVSVDYGEDDDEDDDEEPESSLWAASRKQSDAAAIKSTRREKKTTCDSCSNTYTLSAVAQLPCKHNYCRDCLRTLFELSLTDESLFPPRCCKLPIPVDRGNARALLSSKLVGEFRAKEIEFSTPNRTYCHRPTCSRFIPMEFIRADVGTCPQCRHQTCTMCKGAEHGNQDCAQDTLTQALLEVAAANGWQRCFSCRRIVELDHGCYHMTCPCGSQFCYLCGLQWKTCTCEQWNEERLIARANVIMNREAGAMHLNAAARAQRVEQEALNLVQNHQCAHSRWRSRSGGFRCEECHDRLPSFIYECTQCHIHACRRCRHNRL</sequence>
<evidence type="ECO:0000256" key="9">
    <source>
        <dbReference type="SAM" id="MobiDB-lite"/>
    </source>
</evidence>
<dbReference type="PANTHER" id="PTHR11685">
    <property type="entry name" value="RBR FAMILY RING FINGER AND IBR DOMAIN-CONTAINING"/>
    <property type="match status" value="1"/>
</dbReference>
<dbReference type="PROSITE" id="PS00518">
    <property type="entry name" value="ZF_RING_1"/>
    <property type="match status" value="1"/>
</dbReference>
<evidence type="ECO:0000256" key="4">
    <source>
        <dbReference type="ARBA" id="ARBA00022723"/>
    </source>
</evidence>
<dbReference type="GO" id="GO:0008270">
    <property type="term" value="F:zinc ion binding"/>
    <property type="evidence" value="ECO:0007669"/>
    <property type="project" value="UniProtKB-KW"/>
</dbReference>
<evidence type="ECO:0000256" key="8">
    <source>
        <dbReference type="ARBA" id="ARBA00022833"/>
    </source>
</evidence>